<dbReference type="Gene3D" id="2.120.10.30">
    <property type="entry name" value="TolB, C-terminal domain"/>
    <property type="match status" value="1"/>
</dbReference>
<dbReference type="Pfam" id="PF03022">
    <property type="entry name" value="MRJP"/>
    <property type="match status" value="1"/>
</dbReference>
<name>A0A2V4U5H6_9BURK</name>
<comment type="subcellular location">
    <subcellularLocation>
        <location evidence="1">Secreted</location>
    </subcellularLocation>
</comment>
<dbReference type="OrthoDB" id="9797664at2"/>
<dbReference type="GO" id="GO:0005576">
    <property type="term" value="C:extracellular region"/>
    <property type="evidence" value="ECO:0007669"/>
    <property type="project" value="UniProtKB-SubCell"/>
</dbReference>
<proteinExistence type="predicted"/>
<accession>A0A2V4U5H6</accession>
<dbReference type="SUPFAM" id="SSF63829">
    <property type="entry name" value="Calcium-dependent phosphotriesterase"/>
    <property type="match status" value="1"/>
</dbReference>
<evidence type="ECO:0000313" key="4">
    <source>
        <dbReference type="Proteomes" id="UP000247772"/>
    </source>
</evidence>
<dbReference type="InterPro" id="IPR017996">
    <property type="entry name" value="MRJP/yellow-related"/>
</dbReference>
<sequence>MLHPPERRAGVPNGKTLVIQTDGIALSPQRDWLYYRALTDHHYWRVPTEALANESLSAKALAQHVQYLGDYALTGGLLMGGDGTLYGGDLEHRSVVAFKPEQRGGKPAFVQRTLVDGSGTVTWIDSFALQNNYLYFTDSNWHELSALNGYPHKDRVSIFRVKLPAQPGLFAG</sequence>
<dbReference type="Proteomes" id="UP000247772">
    <property type="component" value="Unassembled WGS sequence"/>
</dbReference>
<reference evidence="3 4" key="1">
    <citation type="submission" date="2018-06" db="EMBL/GenBank/DDBJ databases">
        <title>Genomic Encyclopedia of Type Strains, Phase IV (KMG-V): Genome sequencing to study the core and pangenomes of soil and plant-associated prokaryotes.</title>
        <authorList>
            <person name="Whitman W."/>
        </authorList>
    </citation>
    <scope>NUCLEOTIDE SEQUENCE [LARGE SCALE GENOMIC DNA]</scope>
    <source>
        <strain evidence="3 4">SRCL-318</strain>
    </source>
</reference>
<comment type="caution">
    <text evidence="3">The sequence shown here is derived from an EMBL/GenBank/DDBJ whole genome shotgun (WGS) entry which is preliminary data.</text>
</comment>
<evidence type="ECO:0000256" key="2">
    <source>
        <dbReference type="ARBA" id="ARBA00022525"/>
    </source>
</evidence>
<dbReference type="InterPro" id="IPR011042">
    <property type="entry name" value="6-blade_b-propeller_TolB-like"/>
</dbReference>
<gene>
    <name evidence="3" type="ORF">C7410_12635</name>
</gene>
<organism evidence="3 4">
    <name type="scientific">Paraburkholderia silvatlantica</name>
    <dbReference type="NCBI Taxonomy" id="321895"/>
    <lineage>
        <taxon>Bacteria</taxon>
        <taxon>Pseudomonadati</taxon>
        <taxon>Pseudomonadota</taxon>
        <taxon>Betaproteobacteria</taxon>
        <taxon>Burkholderiales</taxon>
        <taxon>Burkholderiaceae</taxon>
        <taxon>Paraburkholderia</taxon>
    </lineage>
</organism>
<dbReference type="AlphaFoldDB" id="A0A2V4U5H6"/>
<keyword evidence="2" id="KW-0964">Secreted</keyword>
<dbReference type="EMBL" id="QJSQ01000026">
    <property type="protein sequence ID" value="PYE17226.1"/>
    <property type="molecule type" value="Genomic_DNA"/>
</dbReference>
<dbReference type="RefSeq" id="WP_110856808.1">
    <property type="nucleotide sequence ID" value="NZ_QJSQ01000026.1"/>
</dbReference>
<evidence type="ECO:0000256" key="1">
    <source>
        <dbReference type="ARBA" id="ARBA00004613"/>
    </source>
</evidence>
<protein>
    <submittedName>
        <fullName evidence="3">Major royal jelly protein</fullName>
    </submittedName>
</protein>
<evidence type="ECO:0000313" key="3">
    <source>
        <dbReference type="EMBL" id="PYE17226.1"/>
    </source>
</evidence>